<dbReference type="OrthoDB" id="9810200at2"/>
<feature type="domain" description="Aerotolerance regulator N-terminal" evidence="2">
    <location>
        <begin position="1"/>
        <end position="76"/>
    </location>
</feature>
<dbReference type="SUPFAM" id="SSF53300">
    <property type="entry name" value="vWA-like"/>
    <property type="match status" value="1"/>
</dbReference>
<evidence type="ECO:0000256" key="1">
    <source>
        <dbReference type="SAM" id="Phobius"/>
    </source>
</evidence>
<feature type="transmembrane region" description="Helical" evidence="1">
    <location>
        <begin position="56"/>
        <end position="78"/>
    </location>
</feature>
<dbReference type="InterPro" id="IPR036465">
    <property type="entry name" value="vWFA_dom_sf"/>
</dbReference>
<name>A0A2S1SJ02_9FLAO</name>
<protein>
    <recommendedName>
        <fullName evidence="2">Aerotolerance regulator N-terminal domain-containing protein</fullName>
    </recommendedName>
</protein>
<keyword evidence="4" id="KW-1185">Reference proteome</keyword>
<sequence>MQFKHPEILYFLFLLIVPILVHLFQLRRFKKEYFTNVRFLKELSIQTRKSSKLKKWLLLATRLLILTAIIIAFAQPFFKAKDSNQVTNEMYIILDNSFSMQAKGQKGELLKRAVEDLLEHVPENQTFSLLTNSETYWNTDIKSIQKDLQNLKYSATPFKLKQLMAKVKSRKSNFNKDIVIISDAVGIQDKELKSIDKDFNTYFIVPKAEQKNNMAVDSVFINQTLDKFYEIGVKISAYGTQEKETPIAVYDNNKLIAKTLIAMDGAQKTMTFSIPKADFNGYVSIEDNGISYDNTLYFTISNPKKVNVISIGDAEKSAFLGKIFTASEFDYSNFPIAALDYNLLEKQDAIVLNELKDIPQALQTTLKSFSEKGGNIILIPSSENTTANLNAFLANFGTIKFGEIQNTEKLITEISFGHPLYSGVFEKKADNFQFPQTKASFAVSTTSPGILNYQDKSMFLTALQNQLSSVYVFAAPLNKANSNFQNSPLIVPTFYNMAQSIHKSGAVALTIGENQPFLVDAQLGKDDIVELKNSEKSGEKFIPIQQALNNKVKLTFNDYPQVAGNYGIYRQDELLQHISFNYDRTEGNLASAEEDLLSDYKVINDVETVFDTLQTDRTDNEIWKWFAILTLLFLAVEIFIQKFVK</sequence>
<reference evidence="3 4" key="1">
    <citation type="submission" date="2018-05" db="EMBL/GenBank/DDBJ databases">
        <title>Genome sequencing of Flavobacterium sp. HYN0049.</title>
        <authorList>
            <person name="Yi H."/>
            <person name="Baek C."/>
        </authorList>
    </citation>
    <scope>NUCLEOTIDE SEQUENCE [LARGE SCALE GENOMIC DNA]</scope>
    <source>
        <strain evidence="3 4">HYN0049</strain>
    </source>
</reference>
<dbReference type="NCBIfam" id="TIGR02226">
    <property type="entry name" value="two_anch"/>
    <property type="match status" value="1"/>
</dbReference>
<dbReference type="InterPro" id="IPR024163">
    <property type="entry name" value="Aerotolerance_reg_N"/>
</dbReference>
<organism evidence="3 4">
    <name type="scientific">Flavobacterium pallidum</name>
    <dbReference type="NCBI Taxonomy" id="2172098"/>
    <lineage>
        <taxon>Bacteria</taxon>
        <taxon>Pseudomonadati</taxon>
        <taxon>Bacteroidota</taxon>
        <taxon>Flavobacteriia</taxon>
        <taxon>Flavobacteriales</taxon>
        <taxon>Flavobacteriaceae</taxon>
        <taxon>Flavobacterium</taxon>
    </lineage>
</organism>
<keyword evidence="1" id="KW-0472">Membrane</keyword>
<dbReference type="Proteomes" id="UP000244937">
    <property type="component" value="Chromosome"/>
</dbReference>
<dbReference type="InterPro" id="IPR011933">
    <property type="entry name" value="Double_TM_dom"/>
</dbReference>
<evidence type="ECO:0000259" key="2">
    <source>
        <dbReference type="Pfam" id="PF07584"/>
    </source>
</evidence>
<evidence type="ECO:0000313" key="3">
    <source>
        <dbReference type="EMBL" id="AWI26388.1"/>
    </source>
</evidence>
<feature type="transmembrane region" description="Helical" evidence="1">
    <location>
        <begin position="6"/>
        <end position="24"/>
    </location>
</feature>
<accession>A0A2S1SJ02</accession>
<dbReference type="PANTHER" id="PTHR37464">
    <property type="entry name" value="BLL2463 PROTEIN"/>
    <property type="match status" value="1"/>
</dbReference>
<proteinExistence type="predicted"/>
<dbReference type="RefSeq" id="WP_108904166.1">
    <property type="nucleotide sequence ID" value="NZ_CP029187.1"/>
</dbReference>
<gene>
    <name evidence="3" type="ORF">HYN49_11010</name>
</gene>
<dbReference type="PANTHER" id="PTHR37464:SF1">
    <property type="entry name" value="BLL2463 PROTEIN"/>
    <property type="match status" value="1"/>
</dbReference>
<dbReference type="EMBL" id="CP029187">
    <property type="protein sequence ID" value="AWI26388.1"/>
    <property type="molecule type" value="Genomic_DNA"/>
</dbReference>
<dbReference type="Pfam" id="PF07584">
    <property type="entry name" value="BatA"/>
    <property type="match status" value="1"/>
</dbReference>
<keyword evidence="1" id="KW-1133">Transmembrane helix</keyword>
<dbReference type="AlphaFoldDB" id="A0A2S1SJ02"/>
<keyword evidence="1" id="KW-0812">Transmembrane</keyword>
<evidence type="ECO:0000313" key="4">
    <source>
        <dbReference type="Proteomes" id="UP000244937"/>
    </source>
</evidence>
<dbReference type="KEGG" id="fpal:HYN49_11010"/>